<evidence type="ECO:0008006" key="3">
    <source>
        <dbReference type="Google" id="ProtNLM"/>
    </source>
</evidence>
<protein>
    <recommendedName>
        <fullName evidence="3">Tellurite resistance protein TerB</fullName>
    </recommendedName>
</protein>
<dbReference type="RefSeq" id="WP_015159598.1">
    <property type="nucleotide sequence ID" value="NC_019697.1"/>
</dbReference>
<gene>
    <name evidence="1" type="ORF">Cha6605_2387</name>
</gene>
<dbReference type="OrthoDB" id="572552at2"/>
<evidence type="ECO:0000313" key="2">
    <source>
        <dbReference type="Proteomes" id="UP000010366"/>
    </source>
</evidence>
<evidence type="ECO:0000313" key="1">
    <source>
        <dbReference type="EMBL" id="AFY93448.1"/>
    </source>
</evidence>
<dbReference type="EMBL" id="CP003600">
    <property type="protein sequence ID" value="AFY93448.1"/>
    <property type="molecule type" value="Genomic_DNA"/>
</dbReference>
<reference evidence="1 2" key="1">
    <citation type="submission" date="2012-05" db="EMBL/GenBank/DDBJ databases">
        <title>Finished chromosome of genome of Chamaesiphon sp. PCC 6605.</title>
        <authorList>
            <consortium name="US DOE Joint Genome Institute"/>
            <person name="Gugger M."/>
            <person name="Coursin T."/>
            <person name="Rippka R."/>
            <person name="Tandeau De Marsac N."/>
            <person name="Huntemann M."/>
            <person name="Wei C.-L."/>
            <person name="Han J."/>
            <person name="Detter J.C."/>
            <person name="Han C."/>
            <person name="Tapia R."/>
            <person name="Chen A."/>
            <person name="Kyrpides N."/>
            <person name="Mavromatis K."/>
            <person name="Markowitz V."/>
            <person name="Szeto E."/>
            <person name="Ivanova N."/>
            <person name="Pagani I."/>
            <person name="Pati A."/>
            <person name="Goodwin L."/>
            <person name="Nordberg H.P."/>
            <person name="Cantor M.N."/>
            <person name="Hua S.X."/>
            <person name="Woyke T."/>
            <person name="Kerfeld C.A."/>
        </authorList>
    </citation>
    <scope>NUCLEOTIDE SEQUENCE [LARGE SCALE GENOMIC DNA]</scope>
    <source>
        <strain evidence="2">ATCC 27169 / PCC 6605</strain>
    </source>
</reference>
<organism evidence="1 2">
    <name type="scientific">Chamaesiphon minutus (strain ATCC 27169 / PCC 6605)</name>
    <dbReference type="NCBI Taxonomy" id="1173020"/>
    <lineage>
        <taxon>Bacteria</taxon>
        <taxon>Bacillati</taxon>
        <taxon>Cyanobacteriota</taxon>
        <taxon>Cyanophyceae</taxon>
        <taxon>Gomontiellales</taxon>
        <taxon>Chamaesiphonaceae</taxon>
        <taxon>Chamaesiphon</taxon>
    </lineage>
</organism>
<sequence length="131" mass="14970">MQNFFQKLFDRSSETNQVQREALVDLCLLGMYSDTLVSLAEQDFLDAQSARLPWESGMSFDLYLQTTIPKVRALKNDPLKIKELIQDIDRRLGSDEFKRNAIDELENLLSTDGIIKIEGEFLTQVKAVIGI</sequence>
<name>K9UFM1_CHAP6</name>
<dbReference type="KEGG" id="cmp:Cha6605_2387"/>
<dbReference type="AlphaFoldDB" id="K9UFM1"/>
<dbReference type="HOGENOM" id="CLU_149157_0_0_3"/>
<accession>K9UFM1</accession>
<keyword evidence="2" id="KW-1185">Reference proteome</keyword>
<dbReference type="Proteomes" id="UP000010366">
    <property type="component" value="Chromosome"/>
</dbReference>
<proteinExistence type="predicted"/>
<dbReference type="eggNOG" id="ENOG5033J67">
    <property type="taxonomic scope" value="Bacteria"/>
</dbReference>